<name>M1YZD0_NITG3</name>
<dbReference type="EMBL" id="CAQJ01000048">
    <property type="protein sequence ID" value="CCQ90850.1"/>
    <property type="molecule type" value="Genomic_DNA"/>
</dbReference>
<reference evidence="1 2" key="1">
    <citation type="journal article" date="2013" name="Front. Microbiol.">
        <title>The genome of Nitrospina gracilis illuminates the metabolism and evolution of the major marine nitrite oxidizer.</title>
        <authorList>
            <person name="Luecker S."/>
            <person name="Nowka B."/>
            <person name="Rattei T."/>
            <person name="Spieck E."/>
            <person name="and Daims H."/>
        </authorList>
    </citation>
    <scope>NUCLEOTIDE SEQUENCE [LARGE SCALE GENOMIC DNA]</scope>
    <source>
        <strain evidence="1 2">3/211</strain>
    </source>
</reference>
<comment type="caution">
    <text evidence="1">The sequence shown here is derived from an EMBL/GenBank/DDBJ whole genome shotgun (WGS) entry which is preliminary data.</text>
</comment>
<dbReference type="Proteomes" id="UP000011704">
    <property type="component" value="Unassembled WGS sequence"/>
</dbReference>
<gene>
    <name evidence="1" type="ORF">NITGR_430017</name>
</gene>
<evidence type="ECO:0000313" key="2">
    <source>
        <dbReference type="Proteomes" id="UP000011704"/>
    </source>
</evidence>
<dbReference type="AlphaFoldDB" id="M1YZD0"/>
<sequence>MQCTTMQCFLFLYDSPQLIS</sequence>
<dbReference type="InParanoid" id="M1YZD0"/>
<accession>M1YZD0</accession>
<protein>
    <submittedName>
        <fullName evidence="1">Uncharacterized protein</fullName>
    </submittedName>
</protein>
<dbReference type="HOGENOM" id="CLU_3428272_0_0_0"/>
<evidence type="ECO:0000313" key="1">
    <source>
        <dbReference type="EMBL" id="CCQ90850.1"/>
    </source>
</evidence>
<organism evidence="1 2">
    <name type="scientific">Nitrospina gracilis (strain 3/211)</name>
    <dbReference type="NCBI Taxonomy" id="1266370"/>
    <lineage>
        <taxon>Bacteria</taxon>
        <taxon>Pseudomonadati</taxon>
        <taxon>Nitrospinota/Tectimicrobiota group</taxon>
        <taxon>Nitrospinota</taxon>
        <taxon>Nitrospinia</taxon>
        <taxon>Nitrospinales</taxon>
        <taxon>Nitrospinaceae</taxon>
        <taxon>Nitrospina</taxon>
    </lineage>
</organism>
<keyword evidence="2" id="KW-1185">Reference proteome</keyword>
<proteinExistence type="predicted"/>